<dbReference type="GO" id="GO:0004177">
    <property type="term" value="F:aminopeptidase activity"/>
    <property type="evidence" value="ECO:0007669"/>
    <property type="project" value="UniProtKB-KW"/>
</dbReference>
<evidence type="ECO:0000256" key="1">
    <source>
        <dbReference type="ARBA" id="ARBA00001424"/>
    </source>
</evidence>
<keyword evidence="10" id="KW-1185">Reference proteome</keyword>
<protein>
    <recommendedName>
        <fullName evidence="4">Xaa-Pro aminopeptidase</fullName>
        <ecNumber evidence="4">3.4.11.9</ecNumber>
    </recommendedName>
</protein>
<reference evidence="9 10" key="1">
    <citation type="submission" date="2021-03" db="EMBL/GenBank/DDBJ databases">
        <title>Genomic Encyclopedia of Type Strains, Phase IV (KMG-IV): sequencing the most valuable type-strain genomes for metagenomic binning, comparative biology and taxonomic classification.</title>
        <authorList>
            <person name="Goeker M."/>
        </authorList>
    </citation>
    <scope>NUCLEOTIDE SEQUENCE [LARGE SCALE GENOMIC DNA]</scope>
    <source>
        <strain evidence="9 10">DSM 28650</strain>
    </source>
</reference>
<evidence type="ECO:0000313" key="9">
    <source>
        <dbReference type="EMBL" id="MBP2023989.1"/>
    </source>
</evidence>
<dbReference type="EC" id="3.4.11.9" evidence="4"/>
<evidence type="ECO:0000313" key="10">
    <source>
        <dbReference type="Proteomes" id="UP001519308"/>
    </source>
</evidence>
<comment type="cofactor">
    <cofactor evidence="2">
        <name>Mn(2+)</name>
        <dbReference type="ChEBI" id="CHEBI:29035"/>
    </cofactor>
</comment>
<name>A0ABS4KBJ6_9CLOT</name>
<comment type="catalytic activity">
    <reaction evidence="1">
        <text>Release of any N-terminal amino acid, including proline, that is linked to proline, even from a dipeptide or tripeptide.</text>
        <dbReference type="EC" id="3.4.11.9"/>
    </reaction>
</comment>
<dbReference type="InterPro" id="IPR007865">
    <property type="entry name" value="Aminopep_P_N"/>
</dbReference>
<comment type="similarity">
    <text evidence="3">Belongs to the peptidase M24B family.</text>
</comment>
<dbReference type="SMART" id="SM01011">
    <property type="entry name" value="AMP_N"/>
    <property type="match status" value="1"/>
</dbReference>
<dbReference type="SUPFAM" id="SSF55920">
    <property type="entry name" value="Creatinase/aminopeptidase"/>
    <property type="match status" value="1"/>
</dbReference>
<dbReference type="Pfam" id="PF05195">
    <property type="entry name" value="AMP_N"/>
    <property type="match status" value="1"/>
</dbReference>
<dbReference type="InterPro" id="IPR000994">
    <property type="entry name" value="Pept_M24"/>
</dbReference>
<organism evidence="9 10">
    <name type="scientific">Clostridium punense</name>
    <dbReference type="NCBI Taxonomy" id="1054297"/>
    <lineage>
        <taxon>Bacteria</taxon>
        <taxon>Bacillati</taxon>
        <taxon>Bacillota</taxon>
        <taxon>Clostridia</taxon>
        <taxon>Eubacteriales</taxon>
        <taxon>Clostridiaceae</taxon>
        <taxon>Clostridium</taxon>
    </lineage>
</organism>
<feature type="domain" description="Aminopeptidase P N-terminal" evidence="8">
    <location>
        <begin position="1"/>
        <end position="136"/>
    </location>
</feature>
<keyword evidence="9" id="KW-0645">Protease</keyword>
<evidence type="ECO:0000259" key="8">
    <source>
        <dbReference type="SMART" id="SM01011"/>
    </source>
</evidence>
<dbReference type="Proteomes" id="UP001519308">
    <property type="component" value="Unassembled WGS sequence"/>
</dbReference>
<keyword evidence="9" id="KW-0031">Aminopeptidase</keyword>
<dbReference type="PANTHER" id="PTHR43226:SF4">
    <property type="entry name" value="XAA-PRO AMINOPEPTIDASE 3"/>
    <property type="match status" value="1"/>
</dbReference>
<dbReference type="Gene3D" id="3.40.350.10">
    <property type="entry name" value="Creatinase/prolidase N-terminal domain"/>
    <property type="match status" value="1"/>
</dbReference>
<dbReference type="CDD" id="cd01087">
    <property type="entry name" value="Prolidase"/>
    <property type="match status" value="1"/>
</dbReference>
<keyword evidence="5" id="KW-0479">Metal-binding</keyword>
<keyword evidence="6 9" id="KW-0378">Hydrolase</keyword>
<dbReference type="InterPro" id="IPR052433">
    <property type="entry name" value="X-Pro_dipept-like"/>
</dbReference>
<evidence type="ECO:0000256" key="4">
    <source>
        <dbReference type="ARBA" id="ARBA00012574"/>
    </source>
</evidence>
<comment type="caution">
    <text evidence="9">The sequence shown here is derived from an EMBL/GenBank/DDBJ whole genome shotgun (WGS) entry which is preliminary data.</text>
</comment>
<evidence type="ECO:0000256" key="7">
    <source>
        <dbReference type="ARBA" id="ARBA00023211"/>
    </source>
</evidence>
<dbReference type="PANTHER" id="PTHR43226">
    <property type="entry name" value="XAA-PRO AMINOPEPTIDASE 3"/>
    <property type="match status" value="1"/>
</dbReference>
<accession>A0ABS4KBJ6</accession>
<sequence length="415" mass="47620">MNKEFFIKNRERLGEKLENNSMMILFAGEAPYKSADETYNFTPNRNFYYMTGINRSKMILMMIKRNNKVTETLYIEKNDPVMAKWVGEKMSEETAKELSGVESISFIEEFEDFAGLMLGRTEIDKIYLDLERQEFDIPATKSQKFAKAVVERFPYVTIKNIYHEICKLRLVKTSEEVELVKKAIDITYEGIKAMWKNAEPGMMEYEIEANFDYTLKKNGVTDFAFHTIAASGKNATVLHYGDNNCETKDGDLMLLDLGAQYKYYNADISRTFPVNGKFTERQKAVYNVVLKANEEVTKNIKPGVPFSRLNEIAKEVLAEGCKELGLIKEDKELSKYYYHGVSHYLGLDTHDVGSRDVVLEEGMLLTNEPGLYIEEEAIGIRIEDDILVTKDGYENLSAHVIKSVEDIEKFMAEGK</sequence>
<dbReference type="EMBL" id="JAGGLL010000044">
    <property type="protein sequence ID" value="MBP2023989.1"/>
    <property type="molecule type" value="Genomic_DNA"/>
</dbReference>
<evidence type="ECO:0000256" key="6">
    <source>
        <dbReference type="ARBA" id="ARBA00022801"/>
    </source>
</evidence>
<keyword evidence="7" id="KW-0464">Manganese</keyword>
<gene>
    <name evidence="9" type="ORF">J2Z44_003834</name>
</gene>
<dbReference type="InterPro" id="IPR036005">
    <property type="entry name" value="Creatinase/aminopeptidase-like"/>
</dbReference>
<evidence type="ECO:0000256" key="5">
    <source>
        <dbReference type="ARBA" id="ARBA00022723"/>
    </source>
</evidence>
<dbReference type="SUPFAM" id="SSF53092">
    <property type="entry name" value="Creatinase/prolidase N-terminal domain"/>
    <property type="match status" value="1"/>
</dbReference>
<proteinExistence type="inferred from homology"/>
<dbReference type="Gene3D" id="3.90.230.10">
    <property type="entry name" value="Creatinase/methionine aminopeptidase superfamily"/>
    <property type="match status" value="1"/>
</dbReference>
<dbReference type="RefSeq" id="WP_021285610.1">
    <property type="nucleotide sequence ID" value="NZ_JAGGLL010000044.1"/>
</dbReference>
<dbReference type="Pfam" id="PF00557">
    <property type="entry name" value="Peptidase_M24"/>
    <property type="match status" value="1"/>
</dbReference>
<evidence type="ECO:0000256" key="3">
    <source>
        <dbReference type="ARBA" id="ARBA00008766"/>
    </source>
</evidence>
<evidence type="ECO:0000256" key="2">
    <source>
        <dbReference type="ARBA" id="ARBA00001936"/>
    </source>
</evidence>
<dbReference type="InterPro" id="IPR029149">
    <property type="entry name" value="Creatin/AminoP/Spt16_N"/>
</dbReference>